<feature type="compositionally biased region" description="Low complexity" evidence="7">
    <location>
        <begin position="84"/>
        <end position="102"/>
    </location>
</feature>
<dbReference type="PROSITE" id="PS50071">
    <property type="entry name" value="HOMEOBOX_2"/>
    <property type="match status" value="1"/>
</dbReference>
<gene>
    <name evidence="9" type="ORF">GPM918_LOCUS3784</name>
    <name evidence="10" type="ORF">SRO942_LOCUS3784</name>
</gene>
<dbReference type="InterPro" id="IPR017970">
    <property type="entry name" value="Homeobox_CS"/>
</dbReference>
<keyword evidence="4 5" id="KW-0539">Nucleus</keyword>
<sequence length="253" mass="29419">MSKFSIDSLLNVSNENENENNIEQRTIKIKNSQPQQSQQHQQQYFNSSLYPYLFHPYLQSFLNYQQNTNSSYLKLKTQSENRNHSTSLNSSNNTTNSRTSSFSDDDDNSSLGSSITTTTPSLSSPDRILFRQNMLSQDNSIPDIGSTNNSNKSRRKRTAFTNDQLIELEKEFHNKKYLSLIERSDIAKTLNLSEIQVKIWFQNRRAKWKRIKAGALRQFNQHHTETNETQTKIICPIPLHVKRLQSKNNKNII</sequence>
<feature type="compositionally biased region" description="Polar residues" evidence="7">
    <location>
        <begin position="138"/>
        <end position="151"/>
    </location>
</feature>
<dbReference type="EMBL" id="CAJOBC010000482">
    <property type="protein sequence ID" value="CAF3591569.1"/>
    <property type="molecule type" value="Genomic_DNA"/>
</dbReference>
<protein>
    <recommendedName>
        <fullName evidence="8">Homeobox domain-containing protein</fullName>
    </recommendedName>
</protein>
<keyword evidence="3 5" id="KW-0371">Homeobox</keyword>
<dbReference type="Gene3D" id="1.10.10.60">
    <property type="entry name" value="Homeodomain-like"/>
    <property type="match status" value="1"/>
</dbReference>
<comment type="subcellular location">
    <subcellularLocation>
        <location evidence="1 5 6">Nucleus</location>
    </subcellularLocation>
</comment>
<evidence type="ECO:0000313" key="9">
    <source>
        <dbReference type="EMBL" id="CAF0806156.1"/>
    </source>
</evidence>
<dbReference type="Pfam" id="PF00046">
    <property type="entry name" value="Homeodomain"/>
    <property type="match status" value="1"/>
</dbReference>
<reference evidence="9" key="1">
    <citation type="submission" date="2021-02" db="EMBL/GenBank/DDBJ databases">
        <authorList>
            <person name="Nowell W R."/>
        </authorList>
    </citation>
    <scope>NUCLEOTIDE SEQUENCE</scope>
</reference>
<dbReference type="AlphaFoldDB" id="A0A813SW02"/>
<feature type="DNA-binding region" description="Homeobox" evidence="5">
    <location>
        <begin position="153"/>
        <end position="212"/>
    </location>
</feature>
<evidence type="ECO:0000259" key="8">
    <source>
        <dbReference type="PROSITE" id="PS50071"/>
    </source>
</evidence>
<feature type="domain" description="Homeobox" evidence="8">
    <location>
        <begin position="151"/>
        <end position="211"/>
    </location>
</feature>
<dbReference type="InterPro" id="IPR042982">
    <property type="entry name" value="GBX-1/2"/>
</dbReference>
<evidence type="ECO:0000256" key="1">
    <source>
        <dbReference type="ARBA" id="ARBA00004123"/>
    </source>
</evidence>
<evidence type="ECO:0000256" key="2">
    <source>
        <dbReference type="ARBA" id="ARBA00023125"/>
    </source>
</evidence>
<evidence type="ECO:0000313" key="10">
    <source>
        <dbReference type="EMBL" id="CAF3591569.1"/>
    </source>
</evidence>
<keyword evidence="11" id="KW-1185">Reference proteome</keyword>
<evidence type="ECO:0000256" key="7">
    <source>
        <dbReference type="SAM" id="MobiDB-lite"/>
    </source>
</evidence>
<dbReference type="OrthoDB" id="6159439at2759"/>
<dbReference type="InterPro" id="IPR009057">
    <property type="entry name" value="Homeodomain-like_sf"/>
</dbReference>
<dbReference type="Proteomes" id="UP000681722">
    <property type="component" value="Unassembled WGS sequence"/>
</dbReference>
<dbReference type="InterPro" id="IPR020479">
    <property type="entry name" value="HD_metazoa"/>
</dbReference>
<dbReference type="InterPro" id="IPR001356">
    <property type="entry name" value="HD"/>
</dbReference>
<dbReference type="GO" id="GO:0005634">
    <property type="term" value="C:nucleus"/>
    <property type="evidence" value="ECO:0007669"/>
    <property type="project" value="UniProtKB-SubCell"/>
</dbReference>
<keyword evidence="2 5" id="KW-0238">DNA-binding</keyword>
<dbReference type="PANTHER" id="PTHR24334:SF0">
    <property type="entry name" value="HOMEOBOX PROTEIN UNPLUGGED"/>
    <property type="match status" value="1"/>
</dbReference>
<dbReference type="SUPFAM" id="SSF46689">
    <property type="entry name" value="Homeodomain-like"/>
    <property type="match status" value="1"/>
</dbReference>
<accession>A0A813SW02</accession>
<proteinExistence type="predicted"/>
<evidence type="ECO:0000256" key="6">
    <source>
        <dbReference type="RuleBase" id="RU000682"/>
    </source>
</evidence>
<dbReference type="PRINTS" id="PR00024">
    <property type="entry name" value="HOMEOBOX"/>
</dbReference>
<dbReference type="Proteomes" id="UP000663829">
    <property type="component" value="Unassembled WGS sequence"/>
</dbReference>
<evidence type="ECO:0000313" key="11">
    <source>
        <dbReference type="Proteomes" id="UP000663829"/>
    </source>
</evidence>
<comment type="caution">
    <text evidence="9">The sequence shown here is derived from an EMBL/GenBank/DDBJ whole genome shotgun (WGS) entry which is preliminary data.</text>
</comment>
<feature type="region of interest" description="Disordered" evidence="7">
    <location>
        <begin position="138"/>
        <end position="157"/>
    </location>
</feature>
<dbReference type="EMBL" id="CAJNOQ010000482">
    <property type="protein sequence ID" value="CAF0806156.1"/>
    <property type="molecule type" value="Genomic_DNA"/>
</dbReference>
<evidence type="ECO:0000256" key="4">
    <source>
        <dbReference type="ARBA" id="ARBA00023242"/>
    </source>
</evidence>
<dbReference type="PROSITE" id="PS00027">
    <property type="entry name" value="HOMEOBOX_1"/>
    <property type="match status" value="1"/>
</dbReference>
<name>A0A813SW02_9BILA</name>
<dbReference type="GO" id="GO:0051960">
    <property type="term" value="P:regulation of nervous system development"/>
    <property type="evidence" value="ECO:0007669"/>
    <property type="project" value="TreeGrafter"/>
</dbReference>
<dbReference type="GO" id="GO:0000977">
    <property type="term" value="F:RNA polymerase II transcription regulatory region sequence-specific DNA binding"/>
    <property type="evidence" value="ECO:0007669"/>
    <property type="project" value="TreeGrafter"/>
</dbReference>
<dbReference type="CDD" id="cd00086">
    <property type="entry name" value="homeodomain"/>
    <property type="match status" value="1"/>
</dbReference>
<dbReference type="SMART" id="SM00389">
    <property type="entry name" value="HOX"/>
    <property type="match status" value="1"/>
</dbReference>
<organism evidence="9 11">
    <name type="scientific">Didymodactylos carnosus</name>
    <dbReference type="NCBI Taxonomy" id="1234261"/>
    <lineage>
        <taxon>Eukaryota</taxon>
        <taxon>Metazoa</taxon>
        <taxon>Spiralia</taxon>
        <taxon>Gnathifera</taxon>
        <taxon>Rotifera</taxon>
        <taxon>Eurotatoria</taxon>
        <taxon>Bdelloidea</taxon>
        <taxon>Philodinida</taxon>
        <taxon>Philodinidae</taxon>
        <taxon>Didymodactylos</taxon>
    </lineage>
</organism>
<dbReference type="GO" id="GO:0000981">
    <property type="term" value="F:DNA-binding transcription factor activity, RNA polymerase II-specific"/>
    <property type="evidence" value="ECO:0007669"/>
    <property type="project" value="InterPro"/>
</dbReference>
<feature type="region of interest" description="Disordered" evidence="7">
    <location>
        <begin position="78"/>
        <end position="126"/>
    </location>
</feature>
<dbReference type="PANTHER" id="PTHR24334">
    <property type="entry name" value="HOMEOBOX PROTEIN GBX"/>
    <property type="match status" value="1"/>
</dbReference>
<evidence type="ECO:0000256" key="5">
    <source>
        <dbReference type="PROSITE-ProRule" id="PRU00108"/>
    </source>
</evidence>
<feature type="compositionally biased region" description="Low complexity" evidence="7">
    <location>
        <begin position="109"/>
        <end position="125"/>
    </location>
</feature>
<evidence type="ECO:0000256" key="3">
    <source>
        <dbReference type="ARBA" id="ARBA00023155"/>
    </source>
</evidence>